<feature type="domain" description="Thioesterase" evidence="1">
    <location>
        <begin position="112"/>
        <end position="188"/>
    </location>
</feature>
<comment type="caution">
    <text evidence="2">The sequence shown here is derived from an EMBL/GenBank/DDBJ whole genome shotgun (WGS) entry which is preliminary data.</text>
</comment>
<reference evidence="2" key="1">
    <citation type="submission" date="2020-05" db="EMBL/GenBank/DDBJ databases">
        <title>Mycena genomes resolve the evolution of fungal bioluminescence.</title>
        <authorList>
            <person name="Tsai I.J."/>
        </authorList>
    </citation>
    <scope>NUCLEOTIDE SEQUENCE</scope>
    <source>
        <strain evidence="2">110903Hualien_Pintung</strain>
    </source>
</reference>
<evidence type="ECO:0000259" key="1">
    <source>
        <dbReference type="Pfam" id="PF03061"/>
    </source>
</evidence>
<evidence type="ECO:0000313" key="2">
    <source>
        <dbReference type="EMBL" id="KAF7320517.1"/>
    </source>
</evidence>
<name>A0A8H6TPP2_MYCCL</name>
<organism evidence="2 3">
    <name type="scientific">Mycena chlorophos</name>
    <name type="common">Agaric fungus</name>
    <name type="synonym">Agaricus chlorophos</name>
    <dbReference type="NCBI Taxonomy" id="658473"/>
    <lineage>
        <taxon>Eukaryota</taxon>
        <taxon>Fungi</taxon>
        <taxon>Dikarya</taxon>
        <taxon>Basidiomycota</taxon>
        <taxon>Agaricomycotina</taxon>
        <taxon>Agaricomycetes</taxon>
        <taxon>Agaricomycetidae</taxon>
        <taxon>Agaricales</taxon>
        <taxon>Marasmiineae</taxon>
        <taxon>Mycenaceae</taxon>
        <taxon>Mycena</taxon>
    </lineage>
</organism>
<dbReference type="SUPFAM" id="SSF54637">
    <property type="entry name" value="Thioesterase/thiol ester dehydrase-isomerase"/>
    <property type="match status" value="1"/>
</dbReference>
<dbReference type="Pfam" id="PF03061">
    <property type="entry name" value="4HBT"/>
    <property type="match status" value="1"/>
</dbReference>
<dbReference type="Gene3D" id="3.10.129.10">
    <property type="entry name" value="Hotdog Thioesterase"/>
    <property type="match status" value="1"/>
</dbReference>
<protein>
    <recommendedName>
        <fullName evidence="1">Thioesterase domain-containing protein</fullName>
    </recommendedName>
</protein>
<accession>A0A8H6TPP2</accession>
<dbReference type="InterPro" id="IPR006683">
    <property type="entry name" value="Thioestr_dom"/>
</dbReference>
<proteinExistence type="predicted"/>
<dbReference type="OrthoDB" id="2831072at2759"/>
<dbReference type="Proteomes" id="UP000613580">
    <property type="component" value="Unassembled WGS sequence"/>
</dbReference>
<dbReference type="AlphaFoldDB" id="A0A8H6TPP2"/>
<evidence type="ECO:0000313" key="3">
    <source>
        <dbReference type="Proteomes" id="UP000613580"/>
    </source>
</evidence>
<sequence length="209" mass="22084">MSAAQGGAAREANMARILREPIPSEYLSTIAGNAPSEVKAMAVKWLNVYHAPGPTGCFAGASTRRTVVREVSLVDDENARGLPVEGRVGKKLVLVSEVDITDELLDARDRLSNSFVFAIIDECVSSAVATLDFALGGQGMTGVSLSINTTWHNAVFLGGRLRFVSTTMGVDGGIASCRCEVWDDTQHQLVATGVFSGMIASPSPLTARL</sequence>
<keyword evidence="3" id="KW-1185">Reference proteome</keyword>
<dbReference type="InterPro" id="IPR029069">
    <property type="entry name" value="HotDog_dom_sf"/>
</dbReference>
<dbReference type="EMBL" id="JACAZE010000002">
    <property type="protein sequence ID" value="KAF7320517.1"/>
    <property type="molecule type" value="Genomic_DNA"/>
</dbReference>
<gene>
    <name evidence="2" type="ORF">HMN09_00135400</name>
</gene>